<evidence type="ECO:0000259" key="2">
    <source>
        <dbReference type="Pfam" id="PF10988"/>
    </source>
</evidence>
<dbReference type="PATRIC" id="fig|1349767.4.peg.5140"/>
<dbReference type="HOGENOM" id="CLU_1097440_0_0_4"/>
<evidence type="ECO:0000256" key="1">
    <source>
        <dbReference type="SAM" id="SignalP"/>
    </source>
</evidence>
<gene>
    <name evidence="3" type="ORF">GJA_3354</name>
</gene>
<sequence>MKKTLQLALMFATAFVVARTACAEEVSGDTRTIDARVVRVKLDGMIDLRLRQGSTPSLVIVIDKRYTGKVTSAQSGDTLHIDTESGSGKVARSSVRAELVLPALREVTSDGVGSTDISGFTGDDLTLSLEGAGSMKIVADYKKVKASLGGVGSMNIWVSENNNVDLDLQGAGYVTLGGRGKKLSATLGGLGGLNAQQFQADAVDLELSGLGNATVTARTNARLNLSGLGSVTVYGKPANRDVSVDGLGKVSWK</sequence>
<protein>
    <recommendedName>
        <fullName evidence="2">Putative auto-transporter adhesin head GIN domain-containing protein</fullName>
    </recommendedName>
</protein>
<accession>W0V9G2</accession>
<dbReference type="Proteomes" id="UP000027604">
    <property type="component" value="Chromosome I"/>
</dbReference>
<reference evidence="3 4" key="1">
    <citation type="journal article" date="2015" name="Genome Announc.">
        <title>Genome Sequence of Mushroom Soft-Rot Pathogen Janthinobacterium agaricidamnosum.</title>
        <authorList>
            <person name="Graupner K."/>
            <person name="Lackner G."/>
            <person name="Hertweck C."/>
        </authorList>
    </citation>
    <scope>NUCLEOTIDE SEQUENCE [LARGE SCALE GENOMIC DNA]</scope>
    <source>
        <strain evidence="4">NBRC 102515 / DSM 9628</strain>
    </source>
</reference>
<feature type="signal peptide" evidence="1">
    <location>
        <begin position="1"/>
        <end position="23"/>
    </location>
</feature>
<feature type="domain" description="Putative auto-transporter adhesin head GIN" evidence="2">
    <location>
        <begin position="40"/>
        <end position="155"/>
    </location>
</feature>
<organism evidence="3 4">
    <name type="scientific">Janthinobacterium agaricidamnosum NBRC 102515 = DSM 9628</name>
    <dbReference type="NCBI Taxonomy" id="1349767"/>
    <lineage>
        <taxon>Bacteria</taxon>
        <taxon>Pseudomonadati</taxon>
        <taxon>Pseudomonadota</taxon>
        <taxon>Betaproteobacteria</taxon>
        <taxon>Burkholderiales</taxon>
        <taxon>Oxalobacteraceae</taxon>
        <taxon>Janthinobacterium</taxon>
    </lineage>
</organism>
<dbReference type="InterPro" id="IPR021255">
    <property type="entry name" value="DUF2807"/>
</dbReference>
<dbReference type="OrthoDB" id="8706990at2"/>
<dbReference type="Pfam" id="PF10988">
    <property type="entry name" value="DUF2807"/>
    <property type="match status" value="2"/>
</dbReference>
<dbReference type="STRING" id="1349767.GJA_3354"/>
<dbReference type="Gene3D" id="2.160.20.120">
    <property type="match status" value="1"/>
</dbReference>
<dbReference type="eggNOG" id="COG3595">
    <property type="taxonomic scope" value="Bacteria"/>
</dbReference>
<feature type="chain" id="PRO_5004797728" description="Putative auto-transporter adhesin head GIN domain-containing protein" evidence="1">
    <location>
        <begin position="24"/>
        <end position="253"/>
    </location>
</feature>
<name>W0V9G2_9BURK</name>
<dbReference type="KEGG" id="jag:GJA_3354"/>
<dbReference type="RefSeq" id="WP_038493822.1">
    <property type="nucleotide sequence ID" value="NZ_BCTH01000027.1"/>
</dbReference>
<dbReference type="AlphaFoldDB" id="W0V9G2"/>
<proteinExistence type="predicted"/>
<dbReference type="EMBL" id="HG322949">
    <property type="protein sequence ID" value="CDG83973.1"/>
    <property type="molecule type" value="Genomic_DNA"/>
</dbReference>
<keyword evidence="1" id="KW-0732">Signal</keyword>
<evidence type="ECO:0000313" key="4">
    <source>
        <dbReference type="Proteomes" id="UP000027604"/>
    </source>
</evidence>
<feature type="domain" description="Putative auto-transporter adhesin head GIN" evidence="2">
    <location>
        <begin position="160"/>
        <end position="237"/>
    </location>
</feature>
<evidence type="ECO:0000313" key="3">
    <source>
        <dbReference type="EMBL" id="CDG83973.1"/>
    </source>
</evidence>
<keyword evidence="4" id="KW-1185">Reference proteome</keyword>